<feature type="chain" id="PRO_5015433342" evidence="3">
    <location>
        <begin position="26"/>
        <end position="412"/>
    </location>
</feature>
<evidence type="ECO:0000256" key="1">
    <source>
        <dbReference type="ARBA" id="ARBA00004418"/>
    </source>
</evidence>
<evidence type="ECO:0000256" key="2">
    <source>
        <dbReference type="ARBA" id="ARBA00008520"/>
    </source>
</evidence>
<accession>A0A2T3XUM3</accession>
<dbReference type="GO" id="GO:0042597">
    <property type="term" value="C:periplasmic space"/>
    <property type="evidence" value="ECO:0007669"/>
    <property type="project" value="UniProtKB-SubCell"/>
</dbReference>
<dbReference type="Proteomes" id="UP000240638">
    <property type="component" value="Unassembled WGS sequence"/>
</dbReference>
<dbReference type="InterPro" id="IPR050490">
    <property type="entry name" value="Bact_solute-bd_prot1"/>
</dbReference>
<evidence type="ECO:0000313" key="5">
    <source>
        <dbReference type="Proteomes" id="UP000240638"/>
    </source>
</evidence>
<keyword evidence="3" id="KW-0732">Signal</keyword>
<evidence type="ECO:0000256" key="3">
    <source>
        <dbReference type="SAM" id="SignalP"/>
    </source>
</evidence>
<reference evidence="4 5" key="1">
    <citation type="submission" date="2018-03" db="EMBL/GenBank/DDBJ databases">
        <title>Whole genome analyses suggest that Burkholderia sensu lato contains two further novel genera in the rhizoxinica-symbiotica group Mycetohabitans gen. nov., and Trinickia gen. nov.: implications for the evolution of diazotrophy and nodulation in the Burkholderiaceae.</title>
        <authorList>
            <person name="Estrada De Los Santos P."/>
            <person name="Palmer M."/>
            <person name="Chavez-Ramirez B."/>
            <person name="Steenkamp E.T."/>
            <person name="Hirsch A.M."/>
            <person name="Manyaka P."/>
            <person name="Maluk M."/>
            <person name="Lafos M."/>
            <person name="Crook M."/>
            <person name="Gross E."/>
            <person name="Simon M.F."/>
            <person name="Bueno Dos Reis Junior F."/>
            <person name="Poole P.S."/>
            <person name="Venter S.N."/>
            <person name="James E.K."/>
        </authorList>
    </citation>
    <scope>NUCLEOTIDE SEQUENCE [LARGE SCALE GENOMIC DNA]</scope>
    <source>
        <strain evidence="4 5">JPY-366</strain>
    </source>
</reference>
<dbReference type="AlphaFoldDB" id="A0A2T3XUM3"/>
<dbReference type="SUPFAM" id="SSF53850">
    <property type="entry name" value="Periplasmic binding protein-like II"/>
    <property type="match status" value="1"/>
</dbReference>
<dbReference type="PANTHER" id="PTHR43649:SF12">
    <property type="entry name" value="DIACETYLCHITOBIOSE BINDING PROTEIN DASA"/>
    <property type="match status" value="1"/>
</dbReference>
<protein>
    <submittedName>
        <fullName evidence="4">Sugar ABC transporter substrate-binding protein</fullName>
    </submittedName>
</protein>
<dbReference type="Gene3D" id="3.40.190.10">
    <property type="entry name" value="Periplasmic binding protein-like II"/>
    <property type="match status" value="2"/>
</dbReference>
<gene>
    <name evidence="4" type="ORF">C9I57_14015</name>
</gene>
<comment type="subcellular location">
    <subcellularLocation>
        <location evidence="1">Periplasm</location>
    </subcellularLocation>
</comment>
<sequence>MTLLNRLRALSAAVAVSIAASHAFAADLVIAGRDDIYGKGLAEAVAGFTKLHPSTEIEVLKLPNANLYQKLKLSMREGTGAYDLVMMDDIWSPEFIGNGWLKPLPASLADADLIPSTVALGRNASGELFALPIVGNVEMFAYRKDLLAKYNLQPPRNWDDVVKIARTVGGADKSVSGVVFRGTKGNPIVTGFLPILWAYGGDVLDRSGNVTIDSREAQAALKTFLALKASAPQDVDVYGAAEVRDALQRGAAAQAIEVWPAWIPALDDPKQSRVAGQIALQAPPGQTAGPAPMLGIWQMAIPKDAPHAKLAQDFLAYLSTRETQTRLAAIGIPPTRKSVYEDAALVRQYRWYPDQLKALEAGRARPRVKDWQQIESILGDQLQLALTGQAAPDDALRQAQQKITQAVAAAGK</sequence>
<dbReference type="EMBL" id="PYUC01000006">
    <property type="protein sequence ID" value="PTB20201.1"/>
    <property type="molecule type" value="Genomic_DNA"/>
</dbReference>
<name>A0A2T3XUM3_9BURK</name>
<dbReference type="Pfam" id="PF01547">
    <property type="entry name" value="SBP_bac_1"/>
    <property type="match status" value="1"/>
</dbReference>
<comment type="similarity">
    <text evidence="2">Belongs to the bacterial solute-binding protein 1 family.</text>
</comment>
<feature type="signal peptide" evidence="3">
    <location>
        <begin position="1"/>
        <end position="25"/>
    </location>
</feature>
<organism evidence="4 5">
    <name type="scientific">Trinickia symbiotica</name>
    <dbReference type="NCBI Taxonomy" id="863227"/>
    <lineage>
        <taxon>Bacteria</taxon>
        <taxon>Pseudomonadati</taxon>
        <taxon>Pseudomonadota</taxon>
        <taxon>Betaproteobacteria</taxon>
        <taxon>Burkholderiales</taxon>
        <taxon>Burkholderiaceae</taxon>
        <taxon>Trinickia</taxon>
    </lineage>
</organism>
<dbReference type="PANTHER" id="PTHR43649">
    <property type="entry name" value="ARABINOSE-BINDING PROTEIN-RELATED"/>
    <property type="match status" value="1"/>
</dbReference>
<proteinExistence type="inferred from homology"/>
<comment type="caution">
    <text evidence="4">The sequence shown here is derived from an EMBL/GenBank/DDBJ whole genome shotgun (WGS) entry which is preliminary data.</text>
</comment>
<evidence type="ECO:0000313" key="4">
    <source>
        <dbReference type="EMBL" id="PTB20201.1"/>
    </source>
</evidence>
<dbReference type="InterPro" id="IPR006059">
    <property type="entry name" value="SBP"/>
</dbReference>
<dbReference type="CDD" id="cd14750">
    <property type="entry name" value="PBP2_TMBP"/>
    <property type="match status" value="1"/>
</dbReference>
<dbReference type="RefSeq" id="WP_107151272.1">
    <property type="nucleotide sequence ID" value="NZ_PYUC01000006.1"/>
</dbReference>